<comment type="function">
    <text evidence="1">Core subunit of the mitochondrial membrane respiratory chain NADH dehydrogenase (Complex I) that is believed to belong to the minimal assembly required for catalysis. Complex I functions in the transfer of electrons from NADH to the respiratory chain. The immediate electron acceptor for the enzyme is believed to be ubiquinone.</text>
</comment>
<dbReference type="AlphaFoldDB" id="A0A343VVL6"/>
<keyword evidence="13 17" id="KW-0830">Ubiquinone</keyword>
<feature type="transmembrane region" description="Helical" evidence="17">
    <location>
        <begin position="485"/>
        <end position="506"/>
    </location>
</feature>
<feature type="domain" description="NADH-Ubiquinone oxidoreductase (complex I) chain 5 N-terminal" evidence="19">
    <location>
        <begin position="46"/>
        <end position="88"/>
    </location>
</feature>
<feature type="transmembrane region" description="Helical" evidence="17">
    <location>
        <begin position="550"/>
        <end position="568"/>
    </location>
</feature>
<dbReference type="EC" id="7.1.1.2" evidence="3 17"/>
<evidence type="ECO:0000256" key="8">
    <source>
        <dbReference type="ARBA" id="ARBA00022792"/>
    </source>
</evidence>
<evidence type="ECO:0000256" key="6">
    <source>
        <dbReference type="ARBA" id="ARBA00022660"/>
    </source>
</evidence>
<geneLocation type="mitochondrion" evidence="21"/>
<feature type="transmembrane region" description="Helical" evidence="17">
    <location>
        <begin position="243"/>
        <end position="262"/>
    </location>
</feature>
<accession>A0A343VVL6</accession>
<feature type="domain" description="NADH:quinone oxidoreductase/Mrp antiporter transmembrane" evidence="18">
    <location>
        <begin position="105"/>
        <end position="383"/>
    </location>
</feature>
<feature type="transmembrane region" description="Helical" evidence="17">
    <location>
        <begin position="417"/>
        <end position="441"/>
    </location>
</feature>
<keyword evidence="15 17" id="KW-0472">Membrane</keyword>
<dbReference type="CTD" id="4540"/>
<evidence type="ECO:0000256" key="9">
    <source>
        <dbReference type="ARBA" id="ARBA00022967"/>
    </source>
</evidence>
<dbReference type="GO" id="GO:0008137">
    <property type="term" value="F:NADH dehydrogenase (ubiquinone) activity"/>
    <property type="evidence" value="ECO:0007669"/>
    <property type="project" value="UniProtKB-EC"/>
</dbReference>
<dbReference type="GO" id="GO:0015990">
    <property type="term" value="P:electron transport coupled proton transport"/>
    <property type="evidence" value="ECO:0007669"/>
    <property type="project" value="TreeGrafter"/>
</dbReference>
<evidence type="ECO:0000256" key="2">
    <source>
        <dbReference type="ARBA" id="ARBA00004448"/>
    </source>
</evidence>
<evidence type="ECO:0000256" key="14">
    <source>
        <dbReference type="ARBA" id="ARBA00023128"/>
    </source>
</evidence>
<dbReference type="InterPro" id="IPR003945">
    <property type="entry name" value="NU5C-like"/>
</dbReference>
<sequence length="569" mass="63640">MSKFLYNNISFLLMNLSILCFTLALMSFMKNNSTFIEWTLGGSENSITATLLFDSTSFMFLSIVLFISSNVIFYSKSYMSEDPYANRFILLVFAFVISMVIMIISPNIISILLGWDGLGLVSYCLVIYYPTKKSSSAGMLTVMSNRVGDVCILLSIGWFSILGDYNFTVWSFWSESMRSDFITYLIMLGALTKSAQIPFSAWLPAAMAAPTPVSALVHSSTLVTAGVYLLIRFSSSMNFADKSMLLFIATVTMFMSGLVANFEFDLKKIIALSTLSQLGMMMFAIALELYELAFFHLVIHALFKALLFLCAGTAIHSIGGSQDIRVYGSLVKKFPLIGVCLNYANMSLCGLPFLAGFYSKDLIIEMAAKGMINQIMLIMMFLAVGLTVGYSTRLSFYTFVDSPNGQPFSYVCDQDPLMFLPIVNLTMFSLVSGSAISWVMFSNPYSINLPLNLKMLTLVMILSGVLISLASSYPYFSKKVLPLKIVNFISSLWFFPYISSQITSYLPLKTGKNWLKFNDQGWIEECTINTISKSANASFNKLEWMQNNELKIHMLMYLIWASLAILLLK</sequence>
<feature type="transmembrane region" description="Helical" evidence="17">
    <location>
        <begin position="85"/>
        <end position="105"/>
    </location>
</feature>
<comment type="catalytic activity">
    <reaction evidence="16 17">
        <text>a ubiquinone + NADH + 5 H(+)(in) = a ubiquinol + NAD(+) + 4 H(+)(out)</text>
        <dbReference type="Rhea" id="RHEA:29091"/>
        <dbReference type="Rhea" id="RHEA-COMP:9565"/>
        <dbReference type="Rhea" id="RHEA-COMP:9566"/>
        <dbReference type="ChEBI" id="CHEBI:15378"/>
        <dbReference type="ChEBI" id="CHEBI:16389"/>
        <dbReference type="ChEBI" id="CHEBI:17976"/>
        <dbReference type="ChEBI" id="CHEBI:57540"/>
        <dbReference type="ChEBI" id="CHEBI:57945"/>
        <dbReference type="EC" id="7.1.1.2"/>
    </reaction>
</comment>
<evidence type="ECO:0000256" key="10">
    <source>
        <dbReference type="ARBA" id="ARBA00022982"/>
    </source>
</evidence>
<evidence type="ECO:0000256" key="3">
    <source>
        <dbReference type="ARBA" id="ARBA00012944"/>
    </source>
</evidence>
<feature type="transmembrane region" description="Helical" evidence="17">
    <location>
        <begin position="293"/>
        <end position="315"/>
    </location>
</feature>
<dbReference type="Pfam" id="PF06455">
    <property type="entry name" value="NADH5_C"/>
    <property type="match status" value="1"/>
</dbReference>
<evidence type="ECO:0000256" key="11">
    <source>
        <dbReference type="ARBA" id="ARBA00022989"/>
    </source>
</evidence>
<feature type="transmembrane region" description="Helical" evidence="17">
    <location>
        <begin position="111"/>
        <end position="131"/>
    </location>
</feature>
<dbReference type="PANTHER" id="PTHR42829:SF2">
    <property type="entry name" value="NADH-UBIQUINONE OXIDOREDUCTASE CHAIN 5"/>
    <property type="match status" value="1"/>
</dbReference>
<dbReference type="GO" id="GO:0042773">
    <property type="term" value="P:ATP synthesis coupled electron transport"/>
    <property type="evidence" value="ECO:0007669"/>
    <property type="project" value="InterPro"/>
</dbReference>
<reference evidence="21" key="1">
    <citation type="journal article" date="2018" name="Mitochondrial DNA Part B Resour">
        <title>The mitochondrial genome of Diaphanosoma dubium with comparison with Daphnia magna.</title>
        <authorList>
            <person name="Liu P."/>
            <person name="Xu S."/>
            <person name="Huang Q."/>
            <person name="Dumont H.J."/>
            <person name="Lin Q."/>
            <person name="Han B.-P."/>
        </authorList>
    </citation>
    <scope>NUCLEOTIDE SEQUENCE</scope>
</reference>
<keyword evidence="9" id="KW-1278">Translocase</keyword>
<protein>
    <recommendedName>
        <fullName evidence="4 17">NADH-ubiquinone oxidoreductase chain 5</fullName>
        <ecNumber evidence="3 17">7.1.1.2</ecNumber>
    </recommendedName>
</protein>
<feature type="domain" description="NADH dehydrogenase subunit 5 C-terminal" evidence="20">
    <location>
        <begin position="390"/>
        <end position="567"/>
    </location>
</feature>
<dbReference type="RefSeq" id="YP_009478721.1">
    <property type="nucleotide sequence ID" value="NC_037488.1"/>
</dbReference>
<dbReference type="InterPro" id="IPR010934">
    <property type="entry name" value="NADH_DH_su5_C"/>
</dbReference>
<keyword evidence="11 17" id="KW-1133">Transmembrane helix</keyword>
<keyword evidence="5 17" id="KW-0813">Transport</keyword>
<dbReference type="PRINTS" id="PR01434">
    <property type="entry name" value="NADHDHGNASE5"/>
</dbReference>
<name>A0A343VVL6_9CRUS</name>
<dbReference type="Pfam" id="PF00662">
    <property type="entry name" value="Proton_antipo_N"/>
    <property type="match status" value="1"/>
</dbReference>
<keyword evidence="10" id="KW-0249">Electron transport</keyword>
<evidence type="ECO:0000256" key="17">
    <source>
        <dbReference type="RuleBase" id="RU003404"/>
    </source>
</evidence>
<evidence type="ECO:0000259" key="18">
    <source>
        <dbReference type="Pfam" id="PF00361"/>
    </source>
</evidence>
<dbReference type="Pfam" id="PF00361">
    <property type="entry name" value="Proton_antipo_M"/>
    <property type="match status" value="1"/>
</dbReference>
<keyword evidence="8" id="KW-0999">Mitochondrion inner membrane</keyword>
<dbReference type="GeneID" id="36494635"/>
<keyword evidence="14 17" id="KW-0496">Mitochondrion</keyword>
<evidence type="ECO:0000259" key="20">
    <source>
        <dbReference type="Pfam" id="PF06455"/>
    </source>
</evidence>
<dbReference type="EMBL" id="MG428405">
    <property type="protein sequence ID" value="AVP74681.1"/>
    <property type="molecule type" value="Genomic_DNA"/>
</dbReference>
<feature type="transmembrane region" description="Helical" evidence="17">
    <location>
        <begin position="49"/>
        <end position="73"/>
    </location>
</feature>
<evidence type="ECO:0000259" key="19">
    <source>
        <dbReference type="Pfam" id="PF00662"/>
    </source>
</evidence>
<feature type="transmembrane region" description="Helical" evidence="17">
    <location>
        <begin position="215"/>
        <end position="231"/>
    </location>
</feature>
<evidence type="ECO:0000256" key="13">
    <source>
        <dbReference type="ARBA" id="ARBA00023075"/>
    </source>
</evidence>
<comment type="function">
    <text evidence="17">Core subunit of the mitochondrial membrane respiratory chain NADH dehydrogenase (Complex I) which catalyzes electron transfer from NADH through the respiratory chain, using ubiquinone as an electron acceptor. Essential for the catalytic activity and assembly of complex I.</text>
</comment>
<gene>
    <name evidence="21" type="primary">ND5</name>
</gene>
<evidence type="ECO:0000256" key="12">
    <source>
        <dbReference type="ARBA" id="ARBA00023027"/>
    </source>
</evidence>
<feature type="transmembrane region" description="Helical" evidence="17">
    <location>
        <begin position="336"/>
        <end position="355"/>
    </location>
</feature>
<keyword evidence="12 17" id="KW-0520">NAD</keyword>
<dbReference type="PANTHER" id="PTHR42829">
    <property type="entry name" value="NADH-UBIQUINONE OXIDOREDUCTASE CHAIN 5"/>
    <property type="match status" value="1"/>
</dbReference>
<evidence type="ECO:0000256" key="7">
    <source>
        <dbReference type="ARBA" id="ARBA00022692"/>
    </source>
</evidence>
<feature type="transmembrane region" description="Helical" evidence="17">
    <location>
        <begin position="12"/>
        <end position="29"/>
    </location>
</feature>
<keyword evidence="6" id="KW-0679">Respiratory chain</keyword>
<evidence type="ECO:0000256" key="16">
    <source>
        <dbReference type="ARBA" id="ARBA00049551"/>
    </source>
</evidence>
<keyword evidence="7 17" id="KW-0812">Transmembrane</keyword>
<dbReference type="GO" id="GO:0003954">
    <property type="term" value="F:NADH dehydrogenase activity"/>
    <property type="evidence" value="ECO:0007669"/>
    <property type="project" value="TreeGrafter"/>
</dbReference>
<evidence type="ECO:0000256" key="4">
    <source>
        <dbReference type="ARBA" id="ARBA00021096"/>
    </source>
</evidence>
<feature type="transmembrane region" description="Helical" evidence="17">
    <location>
        <begin position="269"/>
        <end position="287"/>
    </location>
</feature>
<feature type="transmembrane region" description="Helical" evidence="17">
    <location>
        <begin position="181"/>
        <end position="203"/>
    </location>
</feature>
<evidence type="ECO:0000256" key="5">
    <source>
        <dbReference type="ARBA" id="ARBA00022448"/>
    </source>
</evidence>
<evidence type="ECO:0000256" key="15">
    <source>
        <dbReference type="ARBA" id="ARBA00023136"/>
    </source>
</evidence>
<dbReference type="InterPro" id="IPR001516">
    <property type="entry name" value="Proton_antipo_N"/>
</dbReference>
<feature type="transmembrane region" description="Helical" evidence="17">
    <location>
        <begin position="143"/>
        <end position="161"/>
    </location>
</feature>
<comment type="subcellular location">
    <subcellularLocation>
        <location evidence="2">Mitochondrion inner membrane</location>
        <topology evidence="2">Multi-pass membrane protein</topology>
    </subcellularLocation>
</comment>
<evidence type="ECO:0000313" key="21">
    <source>
        <dbReference type="EMBL" id="AVP74681.1"/>
    </source>
</evidence>
<dbReference type="GO" id="GO:0005743">
    <property type="term" value="C:mitochondrial inner membrane"/>
    <property type="evidence" value="ECO:0007669"/>
    <property type="project" value="UniProtKB-SubCell"/>
</dbReference>
<dbReference type="InterPro" id="IPR001750">
    <property type="entry name" value="ND/Mrp_TM"/>
</dbReference>
<proteinExistence type="inferred from homology"/>
<organism evidence="21">
    <name type="scientific">Diaphanosoma dubium</name>
    <dbReference type="NCBI Taxonomy" id="743458"/>
    <lineage>
        <taxon>Eukaryota</taxon>
        <taxon>Metazoa</taxon>
        <taxon>Ecdysozoa</taxon>
        <taxon>Arthropoda</taxon>
        <taxon>Crustacea</taxon>
        <taxon>Branchiopoda</taxon>
        <taxon>Diplostraca</taxon>
        <taxon>Cladocera</taxon>
        <taxon>Ctenopoda</taxon>
        <taxon>Sididae</taxon>
        <taxon>Diaphanosoma</taxon>
    </lineage>
</organism>
<feature type="transmembrane region" description="Helical" evidence="17">
    <location>
        <begin position="453"/>
        <end position="473"/>
    </location>
</feature>
<comment type="similarity">
    <text evidence="17">Belongs to the complex I subunit 5 family.</text>
</comment>
<evidence type="ECO:0000256" key="1">
    <source>
        <dbReference type="ARBA" id="ARBA00003257"/>
    </source>
</evidence>
<feature type="transmembrane region" description="Helical" evidence="17">
    <location>
        <begin position="375"/>
        <end position="396"/>
    </location>
</feature>